<proteinExistence type="predicted"/>
<dbReference type="EMBL" id="JAPFRF010000001">
    <property type="protein sequence ID" value="KAJ7344118.1"/>
    <property type="molecule type" value="Genomic_DNA"/>
</dbReference>
<sequence length="63" mass="7210">LELLGKRKISEESSQHKVARTTDLEFDFEPEPEHLTGPKEESEKKVEFNLKDAISHEAEDSSL</sequence>
<feature type="region of interest" description="Disordered" evidence="1">
    <location>
        <begin position="1"/>
        <end position="63"/>
    </location>
</feature>
<accession>A0A9Q1B6M8</accession>
<feature type="compositionally biased region" description="Basic and acidic residues" evidence="1">
    <location>
        <begin position="31"/>
        <end position="63"/>
    </location>
</feature>
<organism evidence="2 3">
    <name type="scientific">Phrynocephalus forsythii</name>
    <dbReference type="NCBI Taxonomy" id="171643"/>
    <lineage>
        <taxon>Eukaryota</taxon>
        <taxon>Metazoa</taxon>
        <taxon>Chordata</taxon>
        <taxon>Craniata</taxon>
        <taxon>Vertebrata</taxon>
        <taxon>Euteleostomi</taxon>
        <taxon>Lepidosauria</taxon>
        <taxon>Squamata</taxon>
        <taxon>Bifurcata</taxon>
        <taxon>Unidentata</taxon>
        <taxon>Episquamata</taxon>
        <taxon>Toxicofera</taxon>
        <taxon>Iguania</taxon>
        <taxon>Acrodonta</taxon>
        <taxon>Agamidae</taxon>
        <taxon>Agaminae</taxon>
        <taxon>Phrynocephalus</taxon>
    </lineage>
</organism>
<name>A0A9Q1B6M8_9SAUR</name>
<reference evidence="2" key="1">
    <citation type="journal article" date="2023" name="DNA Res.">
        <title>Chromosome-level genome assembly of Phrynocephalus forsythii using third-generation DNA sequencing and Hi-C analysis.</title>
        <authorList>
            <person name="Qi Y."/>
            <person name="Zhao W."/>
            <person name="Zhao Y."/>
            <person name="Niu C."/>
            <person name="Cao S."/>
            <person name="Zhang Y."/>
        </authorList>
    </citation>
    <scope>NUCLEOTIDE SEQUENCE</scope>
    <source>
        <tissue evidence="2">Muscle</tissue>
    </source>
</reference>
<protein>
    <submittedName>
        <fullName evidence="2">Uncharacterized protein</fullName>
    </submittedName>
</protein>
<gene>
    <name evidence="2" type="ORF">JRQ81_000068</name>
</gene>
<feature type="non-terminal residue" evidence="2">
    <location>
        <position position="1"/>
    </location>
</feature>
<feature type="compositionally biased region" description="Basic and acidic residues" evidence="1">
    <location>
        <begin position="1"/>
        <end position="23"/>
    </location>
</feature>
<keyword evidence="3" id="KW-1185">Reference proteome</keyword>
<dbReference type="Proteomes" id="UP001142489">
    <property type="component" value="Unassembled WGS sequence"/>
</dbReference>
<dbReference type="AlphaFoldDB" id="A0A9Q1B6M8"/>
<comment type="caution">
    <text evidence="2">The sequence shown here is derived from an EMBL/GenBank/DDBJ whole genome shotgun (WGS) entry which is preliminary data.</text>
</comment>
<evidence type="ECO:0000313" key="3">
    <source>
        <dbReference type="Proteomes" id="UP001142489"/>
    </source>
</evidence>
<evidence type="ECO:0000256" key="1">
    <source>
        <dbReference type="SAM" id="MobiDB-lite"/>
    </source>
</evidence>
<feature type="non-terminal residue" evidence="2">
    <location>
        <position position="63"/>
    </location>
</feature>
<evidence type="ECO:0000313" key="2">
    <source>
        <dbReference type="EMBL" id="KAJ7344118.1"/>
    </source>
</evidence>